<dbReference type="InterPro" id="IPR050553">
    <property type="entry name" value="Thioredoxin_ResA/DsbE_sf"/>
</dbReference>
<sequence>MAVSASLAATLAGCGSSQPQSAMNEAGAKAELKGAPAPLKSIRSQANEILDGGTSAFKRRIDQLDGYPIVVNKWASWCGPCRFEFPFFQKQARKHGAEIAFLGDNSEDARDDAEEFLAKFPVPYPSYFDPDGEISALYRGDRVFPTTAFYNSMGKLVFTKQGGYPSEQALVKDIRRHAR</sequence>
<name>A0A0F9DG66_9ZZZZ</name>
<dbReference type="InterPro" id="IPR013740">
    <property type="entry name" value="Redoxin"/>
</dbReference>
<dbReference type="SUPFAM" id="SSF52833">
    <property type="entry name" value="Thioredoxin-like"/>
    <property type="match status" value="1"/>
</dbReference>
<organism evidence="2">
    <name type="scientific">marine sediment metagenome</name>
    <dbReference type="NCBI Taxonomy" id="412755"/>
    <lineage>
        <taxon>unclassified sequences</taxon>
        <taxon>metagenomes</taxon>
        <taxon>ecological metagenomes</taxon>
    </lineage>
</organism>
<protein>
    <recommendedName>
        <fullName evidence="1">Thioredoxin domain-containing protein</fullName>
    </recommendedName>
</protein>
<dbReference type="CDD" id="cd02966">
    <property type="entry name" value="TlpA_like_family"/>
    <property type="match status" value="1"/>
</dbReference>
<dbReference type="InterPro" id="IPR013766">
    <property type="entry name" value="Thioredoxin_domain"/>
</dbReference>
<dbReference type="InterPro" id="IPR036249">
    <property type="entry name" value="Thioredoxin-like_sf"/>
</dbReference>
<feature type="domain" description="Thioredoxin" evidence="1">
    <location>
        <begin position="31"/>
        <end position="158"/>
    </location>
</feature>
<proteinExistence type="predicted"/>
<dbReference type="Pfam" id="PF08534">
    <property type="entry name" value="Redoxin"/>
    <property type="match status" value="1"/>
</dbReference>
<dbReference type="PANTHER" id="PTHR42852">
    <property type="entry name" value="THIOL:DISULFIDE INTERCHANGE PROTEIN DSBE"/>
    <property type="match status" value="1"/>
</dbReference>
<comment type="caution">
    <text evidence="2">The sequence shown here is derived from an EMBL/GenBank/DDBJ whole genome shotgun (WGS) entry which is preliminary data.</text>
</comment>
<dbReference type="GO" id="GO:0016491">
    <property type="term" value="F:oxidoreductase activity"/>
    <property type="evidence" value="ECO:0007669"/>
    <property type="project" value="InterPro"/>
</dbReference>
<evidence type="ECO:0000259" key="1">
    <source>
        <dbReference type="PROSITE" id="PS51352"/>
    </source>
</evidence>
<dbReference type="PANTHER" id="PTHR42852:SF13">
    <property type="entry name" value="PROTEIN DIPZ"/>
    <property type="match status" value="1"/>
</dbReference>
<dbReference type="EMBL" id="LAZR01029057">
    <property type="protein sequence ID" value="KKL60708.1"/>
    <property type="molecule type" value="Genomic_DNA"/>
</dbReference>
<dbReference type="PROSITE" id="PS51352">
    <property type="entry name" value="THIOREDOXIN_2"/>
    <property type="match status" value="1"/>
</dbReference>
<reference evidence="2" key="1">
    <citation type="journal article" date="2015" name="Nature">
        <title>Complex archaea that bridge the gap between prokaryotes and eukaryotes.</title>
        <authorList>
            <person name="Spang A."/>
            <person name="Saw J.H."/>
            <person name="Jorgensen S.L."/>
            <person name="Zaremba-Niedzwiedzka K."/>
            <person name="Martijn J."/>
            <person name="Lind A.E."/>
            <person name="van Eijk R."/>
            <person name="Schleper C."/>
            <person name="Guy L."/>
            <person name="Ettema T.J."/>
        </authorList>
    </citation>
    <scope>NUCLEOTIDE SEQUENCE</scope>
</reference>
<accession>A0A0F9DG66</accession>
<gene>
    <name evidence="2" type="ORF">LCGC14_2202600</name>
</gene>
<dbReference type="AlphaFoldDB" id="A0A0F9DG66"/>
<dbReference type="Gene3D" id="3.40.30.10">
    <property type="entry name" value="Glutaredoxin"/>
    <property type="match status" value="1"/>
</dbReference>
<evidence type="ECO:0000313" key="2">
    <source>
        <dbReference type="EMBL" id="KKL60708.1"/>
    </source>
</evidence>